<dbReference type="Pfam" id="PF18765">
    <property type="entry name" value="Polbeta"/>
    <property type="match status" value="1"/>
</dbReference>
<dbReference type="OMA" id="SSDYDIM"/>
<dbReference type="CDD" id="cd05403">
    <property type="entry name" value="NT_KNTase_like"/>
    <property type="match status" value="1"/>
</dbReference>
<reference evidence="2" key="1">
    <citation type="journal article" date="2020" name="bioRxiv">
        <title>A rank-normalized archaeal taxonomy based on genome phylogeny resolves widespread incomplete and uneven classifications.</title>
        <authorList>
            <person name="Rinke C."/>
            <person name="Chuvochina M."/>
            <person name="Mussig A.J."/>
            <person name="Chaumeil P.-A."/>
            <person name="Waite D.W."/>
            <person name="Whitman W.B."/>
            <person name="Parks D.H."/>
            <person name="Hugenholtz P."/>
        </authorList>
    </citation>
    <scope>NUCLEOTIDE SEQUENCE</scope>
    <source>
        <strain evidence="2">UBA8838</strain>
    </source>
</reference>
<name>A0A832WS11_9CREN</name>
<dbReference type="PANTHER" id="PTHR43449">
    <property type="entry name" value="NUCLEOTIDYLTRANSFERASE"/>
    <property type="match status" value="1"/>
</dbReference>
<organism evidence="2 3">
    <name type="scientific">Sulfurisphaera tokodaii</name>
    <dbReference type="NCBI Taxonomy" id="111955"/>
    <lineage>
        <taxon>Archaea</taxon>
        <taxon>Thermoproteota</taxon>
        <taxon>Thermoprotei</taxon>
        <taxon>Sulfolobales</taxon>
        <taxon>Sulfolobaceae</taxon>
        <taxon>Sulfurisphaera</taxon>
    </lineage>
</organism>
<dbReference type="EMBL" id="DUJO01000002">
    <property type="protein sequence ID" value="HII72829.1"/>
    <property type="molecule type" value="Genomic_DNA"/>
</dbReference>
<accession>A0A832WS11</accession>
<dbReference type="GeneID" id="1458704"/>
<evidence type="ECO:0000313" key="3">
    <source>
        <dbReference type="Proteomes" id="UP000646844"/>
    </source>
</evidence>
<dbReference type="PANTHER" id="PTHR43449:SF3">
    <property type="entry name" value="POLYMERASE NUCLEOTIDYL TRANSFERASE DOMAIN-CONTAINING PROTEIN"/>
    <property type="match status" value="1"/>
</dbReference>
<dbReference type="Gene3D" id="3.30.460.10">
    <property type="entry name" value="Beta Polymerase, domain 2"/>
    <property type="match status" value="1"/>
</dbReference>
<protein>
    <submittedName>
        <fullName evidence="2">Nucleotidyltransferase domain-containing protein</fullName>
    </submittedName>
</protein>
<dbReference type="AlphaFoldDB" id="A0A832WS11"/>
<dbReference type="InterPro" id="IPR041633">
    <property type="entry name" value="Polbeta"/>
</dbReference>
<sequence length="99" mass="11547">MSFDEFIKRVIEYYNGNVSIVLFGSRARGDYWESSDYDIMVFLESVKDQIDEAVKLYSMKHGFPADILVLSVDKLKDPIIMKMLEHKKVIYDGLKLFTV</sequence>
<gene>
    <name evidence="2" type="ORF">HA332_00110</name>
</gene>
<evidence type="ECO:0000313" key="2">
    <source>
        <dbReference type="EMBL" id="HII72829.1"/>
    </source>
</evidence>
<dbReference type="SUPFAM" id="SSF81301">
    <property type="entry name" value="Nucleotidyltransferase"/>
    <property type="match status" value="1"/>
</dbReference>
<evidence type="ECO:0000259" key="1">
    <source>
        <dbReference type="Pfam" id="PF18765"/>
    </source>
</evidence>
<feature type="domain" description="Polymerase beta nucleotidyltransferase" evidence="1">
    <location>
        <begin position="7"/>
        <end position="92"/>
    </location>
</feature>
<dbReference type="Proteomes" id="UP000646844">
    <property type="component" value="Unassembled WGS sequence"/>
</dbReference>
<dbReference type="RefSeq" id="WP_010978737.1">
    <property type="nucleotide sequence ID" value="NZ_BAABQO010000012.1"/>
</dbReference>
<dbReference type="GO" id="GO:0016740">
    <property type="term" value="F:transferase activity"/>
    <property type="evidence" value="ECO:0007669"/>
    <property type="project" value="UniProtKB-KW"/>
</dbReference>
<proteinExistence type="predicted"/>
<keyword evidence="2" id="KW-0808">Transferase</keyword>
<dbReference type="InterPro" id="IPR043519">
    <property type="entry name" value="NT_sf"/>
</dbReference>
<comment type="caution">
    <text evidence="2">The sequence shown here is derived from an EMBL/GenBank/DDBJ whole genome shotgun (WGS) entry which is preliminary data.</text>
</comment>